<dbReference type="PANTHER" id="PTHR34293">
    <property type="entry name" value="HTH-TYPE TRANSCRIPTIONAL REGULATOR TRMBL2"/>
    <property type="match status" value="1"/>
</dbReference>
<evidence type="ECO:0000313" key="3">
    <source>
        <dbReference type="EMBL" id="SYX87388.1"/>
    </source>
</evidence>
<dbReference type="InterPro" id="IPR051797">
    <property type="entry name" value="TrmB-like"/>
</dbReference>
<dbReference type="SUPFAM" id="SSF46785">
    <property type="entry name" value="Winged helix' DNA-binding domain"/>
    <property type="match status" value="1"/>
</dbReference>
<feature type="domain" description="Transcription regulator TrmB N-terminal" evidence="1">
    <location>
        <begin position="10"/>
        <end position="77"/>
    </location>
</feature>
<dbReference type="Pfam" id="PF11495">
    <property type="entry name" value="Regulator_TrmB"/>
    <property type="match status" value="1"/>
</dbReference>
<evidence type="ECO:0000259" key="2">
    <source>
        <dbReference type="Pfam" id="PF11495"/>
    </source>
</evidence>
<protein>
    <submittedName>
        <fullName evidence="3">TrmB family transcriptional regulator</fullName>
    </submittedName>
</protein>
<dbReference type="EMBL" id="LS992241">
    <property type="protein sequence ID" value="SYX87388.1"/>
    <property type="molecule type" value="Genomic_DNA"/>
</dbReference>
<dbReference type="RefSeq" id="WP_138189002.1">
    <property type="nucleotide sequence ID" value="NZ_LS992241.1"/>
</dbReference>
<evidence type="ECO:0000313" key="4">
    <source>
        <dbReference type="Proteomes" id="UP000304148"/>
    </source>
</evidence>
<reference evidence="4" key="1">
    <citation type="submission" date="2018-08" db="EMBL/GenBank/DDBJ databases">
        <authorList>
            <person name="Chevrot R."/>
        </authorList>
    </citation>
    <scope>NUCLEOTIDE SEQUENCE [LARGE SCALE GENOMIC DNA]</scope>
</reference>
<name>A0A383RK40_PAEAL</name>
<organism evidence="3 4">
    <name type="scientific">Paenibacillus alvei</name>
    <name type="common">Bacillus alvei</name>
    <dbReference type="NCBI Taxonomy" id="44250"/>
    <lineage>
        <taxon>Bacteria</taxon>
        <taxon>Bacillati</taxon>
        <taxon>Bacillota</taxon>
        <taxon>Bacilli</taxon>
        <taxon>Bacillales</taxon>
        <taxon>Paenibacillaceae</taxon>
        <taxon>Paenibacillus</taxon>
    </lineage>
</organism>
<dbReference type="InterPro" id="IPR036388">
    <property type="entry name" value="WH-like_DNA-bd_sf"/>
</dbReference>
<sequence>MEGQGLITHLRSLGFTEMEAKIIVSLSEQGAMTGYEVAKKLGVSRSNVYAALQRLVDHGVILHRDGDPSHYTALQPEELTRILASRLDSSLHYIREHMPVTEADETSFYSIEGERAVIETVKRVLQEAKLEIIADVWPEDAALIREHLALAEARGVKVLWSIAGSEDNASMRVPSLFDTDDMRHTRPFAFIIDRKEALVGSMGEGVATKALLTEHAAITRLVLGKFVQDLVLYEWQSEMGAEDAEAFNKRIQAVISSYFD</sequence>
<dbReference type="Pfam" id="PF01978">
    <property type="entry name" value="TrmB"/>
    <property type="match status" value="1"/>
</dbReference>
<gene>
    <name evidence="3" type="ORF">PBLR_15818</name>
</gene>
<dbReference type="Proteomes" id="UP000304148">
    <property type="component" value="Chromosome"/>
</dbReference>
<dbReference type="InterPro" id="IPR021586">
    <property type="entry name" value="Tscrpt_reg_TrmB_C"/>
</dbReference>
<dbReference type="Gene3D" id="1.10.10.10">
    <property type="entry name" value="Winged helix-like DNA-binding domain superfamily/Winged helix DNA-binding domain"/>
    <property type="match status" value="1"/>
</dbReference>
<feature type="domain" description="Transcription regulator TrmB C-terminal" evidence="2">
    <location>
        <begin position="110"/>
        <end position="228"/>
    </location>
</feature>
<dbReference type="AlphaFoldDB" id="A0A383RK40"/>
<accession>A0A383RK40</accession>
<dbReference type="CDD" id="cd09124">
    <property type="entry name" value="PLDc_like_TrmB_middle"/>
    <property type="match status" value="1"/>
</dbReference>
<dbReference type="InterPro" id="IPR036390">
    <property type="entry name" value="WH_DNA-bd_sf"/>
</dbReference>
<evidence type="ECO:0000259" key="1">
    <source>
        <dbReference type="Pfam" id="PF01978"/>
    </source>
</evidence>
<dbReference type="InterPro" id="IPR002831">
    <property type="entry name" value="Tscrpt_reg_TrmB_N"/>
</dbReference>
<dbReference type="PANTHER" id="PTHR34293:SF1">
    <property type="entry name" value="HTH-TYPE TRANSCRIPTIONAL REGULATOR TRMBL2"/>
    <property type="match status" value="1"/>
</dbReference>
<proteinExistence type="predicted"/>